<sequence>MAQISKNRNRRRVPRSGGEARIIGAVGVVFWVKCAECGAETQNELSEQQAAEAWNRRADNE</sequence>
<name>A0ABS8G1D7_9FIRM</name>
<dbReference type="Proteomes" id="UP001198151">
    <property type="component" value="Unassembled WGS sequence"/>
</dbReference>
<keyword evidence="2" id="KW-1185">Reference proteome</keyword>
<protein>
    <submittedName>
        <fullName evidence="1">Lar family restriction alleviation protein</fullName>
    </submittedName>
</protein>
<evidence type="ECO:0000313" key="1">
    <source>
        <dbReference type="EMBL" id="MCC2255976.1"/>
    </source>
</evidence>
<gene>
    <name evidence="1" type="ORF">LKD70_16410</name>
</gene>
<organism evidence="1 2">
    <name type="scientific">Ruminococcus turbiniformis</name>
    <dbReference type="NCBI Taxonomy" id="2881258"/>
    <lineage>
        <taxon>Bacteria</taxon>
        <taxon>Bacillati</taxon>
        <taxon>Bacillota</taxon>
        <taxon>Clostridia</taxon>
        <taxon>Eubacteriales</taxon>
        <taxon>Oscillospiraceae</taxon>
        <taxon>Ruminococcus</taxon>
    </lineage>
</organism>
<dbReference type="EMBL" id="JAJEQX010000042">
    <property type="protein sequence ID" value="MCC2255976.1"/>
    <property type="molecule type" value="Genomic_DNA"/>
</dbReference>
<dbReference type="RefSeq" id="WP_227708957.1">
    <property type="nucleotide sequence ID" value="NZ_JAJEQX010000042.1"/>
</dbReference>
<comment type="caution">
    <text evidence="1">The sequence shown here is derived from an EMBL/GenBank/DDBJ whole genome shotgun (WGS) entry which is preliminary data.</text>
</comment>
<dbReference type="Pfam" id="PF14354">
    <property type="entry name" value="Lar_restr_allev"/>
    <property type="match status" value="1"/>
</dbReference>
<accession>A0ABS8G1D7</accession>
<evidence type="ECO:0000313" key="2">
    <source>
        <dbReference type="Proteomes" id="UP001198151"/>
    </source>
</evidence>
<reference evidence="1 2" key="1">
    <citation type="submission" date="2021-10" db="EMBL/GenBank/DDBJ databases">
        <title>Anaerobic single-cell dispensing facilitates the cultivation of human gut bacteria.</title>
        <authorList>
            <person name="Afrizal A."/>
        </authorList>
    </citation>
    <scope>NUCLEOTIDE SEQUENCE [LARGE SCALE GENOMIC DNA]</scope>
    <source>
        <strain evidence="1 2">CLA-AA-H200</strain>
    </source>
</reference>
<proteinExistence type="predicted"/>